<name>A0ACB8CLV4_DERSI</name>
<dbReference type="EMBL" id="CM023475">
    <property type="protein sequence ID" value="KAH7945820.1"/>
    <property type="molecule type" value="Genomic_DNA"/>
</dbReference>
<organism evidence="1 2">
    <name type="scientific">Dermacentor silvarum</name>
    <name type="common">Tick</name>
    <dbReference type="NCBI Taxonomy" id="543639"/>
    <lineage>
        <taxon>Eukaryota</taxon>
        <taxon>Metazoa</taxon>
        <taxon>Ecdysozoa</taxon>
        <taxon>Arthropoda</taxon>
        <taxon>Chelicerata</taxon>
        <taxon>Arachnida</taxon>
        <taxon>Acari</taxon>
        <taxon>Parasitiformes</taxon>
        <taxon>Ixodida</taxon>
        <taxon>Ixodoidea</taxon>
        <taxon>Ixodidae</taxon>
        <taxon>Rhipicephalinae</taxon>
        <taxon>Dermacentor</taxon>
    </lineage>
</organism>
<comment type="caution">
    <text evidence="1">The sequence shown here is derived from an EMBL/GenBank/DDBJ whole genome shotgun (WGS) entry which is preliminary data.</text>
</comment>
<protein>
    <submittedName>
        <fullName evidence="1">Uncharacterized protein</fullName>
    </submittedName>
</protein>
<sequence>MAVEATSTLTKVSERVLYEWVSEKEKAGRVLTPKKRSGARGHQRKKELDDFDLGVLRRVVHSFFRRNEIPTVAKLMRHIDGDSEMPSVSTATMHRMLKKLGFRYKKRSRNALLIEATLIVQSHHHYLRQIAELRCQGRQIFYTDETWVNAGHTSSQVWVDETVGTQHKARQGELATGLQNTRDKKGRLIVTHCDNESGFVEEVFRANQSSGDYHEEMNGAHYERCFAEKLLPLLPPGSVIVMDNAAYDSVKQLSCRE</sequence>
<proteinExistence type="predicted"/>
<evidence type="ECO:0000313" key="1">
    <source>
        <dbReference type="EMBL" id="KAH7945820.1"/>
    </source>
</evidence>
<accession>A0ACB8CLV4</accession>
<reference evidence="1" key="1">
    <citation type="submission" date="2020-05" db="EMBL/GenBank/DDBJ databases">
        <title>Large-scale comparative analyses of tick genomes elucidate their genetic diversity and vector capacities.</title>
        <authorList>
            <person name="Jia N."/>
            <person name="Wang J."/>
            <person name="Shi W."/>
            <person name="Du L."/>
            <person name="Sun Y."/>
            <person name="Zhan W."/>
            <person name="Jiang J."/>
            <person name="Wang Q."/>
            <person name="Zhang B."/>
            <person name="Ji P."/>
            <person name="Sakyi L.B."/>
            <person name="Cui X."/>
            <person name="Yuan T."/>
            <person name="Jiang B."/>
            <person name="Yang W."/>
            <person name="Lam T.T.-Y."/>
            <person name="Chang Q."/>
            <person name="Ding S."/>
            <person name="Wang X."/>
            <person name="Zhu J."/>
            <person name="Ruan X."/>
            <person name="Zhao L."/>
            <person name="Wei J."/>
            <person name="Que T."/>
            <person name="Du C."/>
            <person name="Cheng J."/>
            <person name="Dai P."/>
            <person name="Han X."/>
            <person name="Huang E."/>
            <person name="Gao Y."/>
            <person name="Liu J."/>
            <person name="Shao H."/>
            <person name="Ye R."/>
            <person name="Li L."/>
            <person name="Wei W."/>
            <person name="Wang X."/>
            <person name="Wang C."/>
            <person name="Yang T."/>
            <person name="Huo Q."/>
            <person name="Li W."/>
            <person name="Guo W."/>
            <person name="Chen H."/>
            <person name="Zhou L."/>
            <person name="Ni X."/>
            <person name="Tian J."/>
            <person name="Zhou Y."/>
            <person name="Sheng Y."/>
            <person name="Liu T."/>
            <person name="Pan Y."/>
            <person name="Xia L."/>
            <person name="Li J."/>
            <person name="Zhao F."/>
            <person name="Cao W."/>
        </authorList>
    </citation>
    <scope>NUCLEOTIDE SEQUENCE</scope>
    <source>
        <strain evidence="1">Dsil-2018</strain>
    </source>
</reference>
<dbReference type="Proteomes" id="UP000821865">
    <property type="component" value="Chromosome 6"/>
</dbReference>
<evidence type="ECO:0000313" key="2">
    <source>
        <dbReference type="Proteomes" id="UP000821865"/>
    </source>
</evidence>
<gene>
    <name evidence="1" type="ORF">HPB49_016011</name>
</gene>
<keyword evidence="2" id="KW-1185">Reference proteome</keyword>